<dbReference type="InterPro" id="IPR050366">
    <property type="entry name" value="BP-dependent_transpt_permease"/>
</dbReference>
<evidence type="ECO:0000256" key="4">
    <source>
        <dbReference type="ARBA" id="ARBA00022692"/>
    </source>
</evidence>
<feature type="transmembrane region" description="Helical" evidence="7">
    <location>
        <begin position="173"/>
        <end position="191"/>
    </location>
</feature>
<evidence type="ECO:0000256" key="1">
    <source>
        <dbReference type="ARBA" id="ARBA00004651"/>
    </source>
</evidence>
<keyword evidence="10" id="KW-1185">Reference proteome</keyword>
<keyword evidence="3" id="KW-1003">Cell membrane</keyword>
<dbReference type="RefSeq" id="WP_259480038.1">
    <property type="nucleotide sequence ID" value="NZ_BAAAQY010000008.1"/>
</dbReference>
<feature type="transmembrane region" description="Helical" evidence="7">
    <location>
        <begin position="230"/>
        <end position="255"/>
    </location>
</feature>
<reference evidence="9 10" key="1">
    <citation type="journal article" date="2019" name="Int. J. Syst. Evol. Microbiol.">
        <title>The Global Catalogue of Microorganisms (GCM) 10K type strain sequencing project: providing services to taxonomists for standard genome sequencing and annotation.</title>
        <authorList>
            <consortium name="The Broad Institute Genomics Platform"/>
            <consortium name="The Broad Institute Genome Sequencing Center for Infectious Disease"/>
            <person name="Wu L."/>
            <person name="Ma J."/>
        </authorList>
    </citation>
    <scope>NUCLEOTIDE SEQUENCE [LARGE SCALE GENOMIC DNA]</scope>
    <source>
        <strain evidence="9 10">JCM 16117</strain>
    </source>
</reference>
<feature type="domain" description="ABC transmembrane type-1" evidence="8">
    <location>
        <begin position="109"/>
        <end position="298"/>
    </location>
</feature>
<feature type="transmembrane region" description="Helical" evidence="7">
    <location>
        <begin position="110"/>
        <end position="137"/>
    </location>
</feature>
<keyword evidence="4 7" id="KW-0812">Transmembrane</keyword>
<accession>A0ABN3DSM4</accession>
<proteinExistence type="inferred from homology"/>
<feature type="transmembrane region" description="Helical" evidence="7">
    <location>
        <begin position="144"/>
        <end position="167"/>
    </location>
</feature>
<dbReference type="Pfam" id="PF00528">
    <property type="entry name" value="BPD_transp_1"/>
    <property type="match status" value="1"/>
</dbReference>
<protein>
    <submittedName>
        <fullName evidence="9">ABC transporter permease</fullName>
    </submittedName>
</protein>
<evidence type="ECO:0000256" key="2">
    <source>
        <dbReference type="ARBA" id="ARBA00022448"/>
    </source>
</evidence>
<dbReference type="SUPFAM" id="SSF161098">
    <property type="entry name" value="MetI-like"/>
    <property type="match status" value="1"/>
</dbReference>
<organism evidence="9 10">
    <name type="scientific">Herbiconiux moechotypicola</name>
    <dbReference type="NCBI Taxonomy" id="637393"/>
    <lineage>
        <taxon>Bacteria</taxon>
        <taxon>Bacillati</taxon>
        <taxon>Actinomycetota</taxon>
        <taxon>Actinomycetes</taxon>
        <taxon>Micrococcales</taxon>
        <taxon>Microbacteriaceae</taxon>
        <taxon>Herbiconiux</taxon>
    </lineage>
</organism>
<dbReference type="Proteomes" id="UP001500929">
    <property type="component" value="Unassembled WGS sequence"/>
</dbReference>
<dbReference type="InterPro" id="IPR000515">
    <property type="entry name" value="MetI-like"/>
</dbReference>
<sequence length="308" mass="32172">MSVVDTPAAVDAVAPSVPAPTVAPAAPPGGRRRGSAAATLVGLLRKPTLVLSALVVLVVVLWALVPGLFSGYDPLYADTSQVLLPPSFEHLFGTDELGRDVFTRMVHGTALTLLTTVVAVVIGFAFGSVIGLAAGYFGRIADGVLMRVVDILLAIPMLVLAMAIVTAIGFGSVQLAIGVGIGMIGSVARVMRSEVMRVRQSTFIDAERSMGARDGYIIARHVLPNAVGPVLVLAILDFGAAILTIAALSFLGYGTPPPTPEWGSLVASGRAYLTTAWWMSTLPGLTIAVFVVCINRIARELQNDRSSR</sequence>
<dbReference type="EMBL" id="BAAAQY010000008">
    <property type="protein sequence ID" value="GAA2240782.1"/>
    <property type="molecule type" value="Genomic_DNA"/>
</dbReference>
<keyword evidence="5 7" id="KW-1133">Transmembrane helix</keyword>
<evidence type="ECO:0000256" key="5">
    <source>
        <dbReference type="ARBA" id="ARBA00022989"/>
    </source>
</evidence>
<dbReference type="InterPro" id="IPR035906">
    <property type="entry name" value="MetI-like_sf"/>
</dbReference>
<dbReference type="PROSITE" id="PS50928">
    <property type="entry name" value="ABC_TM1"/>
    <property type="match status" value="1"/>
</dbReference>
<dbReference type="CDD" id="cd06261">
    <property type="entry name" value="TM_PBP2"/>
    <property type="match status" value="1"/>
</dbReference>
<evidence type="ECO:0000313" key="10">
    <source>
        <dbReference type="Proteomes" id="UP001500929"/>
    </source>
</evidence>
<evidence type="ECO:0000256" key="6">
    <source>
        <dbReference type="ARBA" id="ARBA00023136"/>
    </source>
</evidence>
<comment type="caution">
    <text evidence="9">The sequence shown here is derived from an EMBL/GenBank/DDBJ whole genome shotgun (WGS) entry which is preliminary data.</text>
</comment>
<evidence type="ECO:0000256" key="3">
    <source>
        <dbReference type="ARBA" id="ARBA00022475"/>
    </source>
</evidence>
<evidence type="ECO:0000313" key="9">
    <source>
        <dbReference type="EMBL" id="GAA2240782.1"/>
    </source>
</evidence>
<name>A0ABN3DSM4_9MICO</name>
<comment type="subcellular location">
    <subcellularLocation>
        <location evidence="1 7">Cell membrane</location>
        <topology evidence="1 7">Multi-pass membrane protein</topology>
    </subcellularLocation>
</comment>
<keyword evidence="2 7" id="KW-0813">Transport</keyword>
<comment type="similarity">
    <text evidence="7">Belongs to the binding-protein-dependent transport system permease family.</text>
</comment>
<feature type="transmembrane region" description="Helical" evidence="7">
    <location>
        <begin position="275"/>
        <end position="298"/>
    </location>
</feature>
<dbReference type="PANTHER" id="PTHR43386">
    <property type="entry name" value="OLIGOPEPTIDE TRANSPORT SYSTEM PERMEASE PROTEIN APPC"/>
    <property type="match status" value="1"/>
</dbReference>
<gene>
    <name evidence="9" type="ORF">GCM10009851_27710</name>
</gene>
<evidence type="ECO:0000259" key="8">
    <source>
        <dbReference type="PROSITE" id="PS50928"/>
    </source>
</evidence>
<keyword evidence="6 7" id="KW-0472">Membrane</keyword>
<evidence type="ECO:0000256" key="7">
    <source>
        <dbReference type="RuleBase" id="RU363032"/>
    </source>
</evidence>
<dbReference type="PANTHER" id="PTHR43386:SF1">
    <property type="entry name" value="D,D-DIPEPTIDE TRANSPORT SYSTEM PERMEASE PROTEIN DDPC-RELATED"/>
    <property type="match status" value="1"/>
</dbReference>
<dbReference type="Gene3D" id="1.10.3720.10">
    <property type="entry name" value="MetI-like"/>
    <property type="match status" value="1"/>
</dbReference>
<feature type="transmembrane region" description="Helical" evidence="7">
    <location>
        <begin position="49"/>
        <end position="69"/>
    </location>
</feature>